<reference evidence="3" key="1">
    <citation type="submission" date="2016-03" db="EMBL/GenBank/DDBJ databases">
        <authorList>
            <person name="Guldener U."/>
        </authorList>
    </citation>
    <scope>NUCLEOTIDE SEQUENCE [LARGE SCALE GENOMIC DNA]</scope>
    <source>
        <strain evidence="3">04CH-RAC-A.6.1</strain>
    </source>
</reference>
<feature type="compositionally biased region" description="Basic and acidic residues" evidence="1">
    <location>
        <begin position="1"/>
        <end position="14"/>
    </location>
</feature>
<name>A0A1E1K7Z4_9HELO</name>
<organism evidence="2 3">
    <name type="scientific">Rhynchosporium agropyri</name>
    <dbReference type="NCBI Taxonomy" id="914238"/>
    <lineage>
        <taxon>Eukaryota</taxon>
        <taxon>Fungi</taxon>
        <taxon>Dikarya</taxon>
        <taxon>Ascomycota</taxon>
        <taxon>Pezizomycotina</taxon>
        <taxon>Leotiomycetes</taxon>
        <taxon>Helotiales</taxon>
        <taxon>Ploettnerulaceae</taxon>
        <taxon>Rhynchosporium</taxon>
    </lineage>
</organism>
<evidence type="ECO:0000313" key="3">
    <source>
        <dbReference type="Proteomes" id="UP000178912"/>
    </source>
</evidence>
<feature type="region of interest" description="Disordered" evidence="1">
    <location>
        <begin position="520"/>
        <end position="568"/>
    </location>
</feature>
<evidence type="ECO:0000313" key="2">
    <source>
        <dbReference type="EMBL" id="CZS94030.1"/>
    </source>
</evidence>
<proteinExistence type="predicted"/>
<gene>
    <name evidence="2" type="ORF">RAG0_04066</name>
</gene>
<evidence type="ECO:0000256" key="1">
    <source>
        <dbReference type="SAM" id="MobiDB-lite"/>
    </source>
</evidence>
<dbReference type="EMBL" id="FJUX01000017">
    <property type="protein sequence ID" value="CZS94030.1"/>
    <property type="molecule type" value="Genomic_DNA"/>
</dbReference>
<feature type="compositionally biased region" description="Polar residues" evidence="1">
    <location>
        <begin position="28"/>
        <end position="45"/>
    </location>
</feature>
<keyword evidence="3" id="KW-1185">Reference proteome</keyword>
<dbReference type="OrthoDB" id="3523141at2759"/>
<protein>
    <submittedName>
        <fullName evidence="2">Uncharacterized protein</fullName>
    </submittedName>
</protein>
<feature type="region of interest" description="Disordered" evidence="1">
    <location>
        <begin position="1"/>
        <end position="58"/>
    </location>
</feature>
<dbReference type="Proteomes" id="UP000178912">
    <property type="component" value="Unassembled WGS sequence"/>
</dbReference>
<accession>A0A1E1K7Z4</accession>
<feature type="compositionally biased region" description="Basic and acidic residues" evidence="1">
    <location>
        <begin position="548"/>
        <end position="561"/>
    </location>
</feature>
<dbReference type="AlphaFoldDB" id="A0A1E1K7Z4"/>
<sequence>MADVGLKRRAEDSVSKSPRKRSRGIDGAQQSQESEIASLDQQQSDLAEVDPAPNSDGSAGETSYLVLSILISLRKLAVFEGTTQGTQRWQDERSTLQEYPSIQDIDFLRPDEVSTGSASDVTLETLQRRCVAAGCAILQPGDIILFRVTADHWKEIQMATTVRSSTFTAQQGVFAPPNKTLSILVPPGLTEDFIPGAGNLVFPNHLHPELIRAPTSIHKAARTQLPGLPVQPGETRGLWRSMHVSRDEEEIGTLNEMRLAQKFCENEEDLQKQLTFLEGRTRNTTSKIGSNAAKAGFHMHSTGTLFLKVKSEALTSLNQSLIIDLGAELNENLAELAEDEFSIVIVDNRGAHSEGIPSPDDEESLSKVLIEGPKAFSTEYTRRIAGSAGWTNGHAHLDDTGVSTIMGPFQHLYRVPAGKSLPVPPGEEVTWTPEEKAAAQEFHETEIKNRVRHYPLPLNRARLPRNIRTMQYRKVDDGWIVDTRAHPDCHVKDAVSDEDFETAMKMPRTRPLPAREVEEIKDGPGEGAPWAGYESMGRGSSQMTGRHATLENRFRGYEDQLGRNTEQS</sequence>